<reference evidence="2" key="1">
    <citation type="submission" date="2021-01" db="EMBL/GenBank/DDBJ databases">
        <authorList>
            <consortium name="Genoscope - CEA"/>
            <person name="William W."/>
        </authorList>
    </citation>
    <scope>NUCLEOTIDE SEQUENCE</scope>
</reference>
<dbReference type="Proteomes" id="UP000689195">
    <property type="component" value="Unassembled WGS sequence"/>
</dbReference>
<protein>
    <submittedName>
        <fullName evidence="2">Uncharacterized protein</fullName>
    </submittedName>
</protein>
<keyword evidence="1" id="KW-0732">Signal</keyword>
<name>A0A8S1YIP1_9CILI</name>
<feature type="signal peptide" evidence="1">
    <location>
        <begin position="1"/>
        <end position="16"/>
    </location>
</feature>
<accession>A0A8S1YIP1</accession>
<proteinExistence type="predicted"/>
<comment type="caution">
    <text evidence="2">The sequence shown here is derived from an EMBL/GenBank/DDBJ whole genome shotgun (WGS) entry which is preliminary data.</text>
</comment>
<organism evidence="2 3">
    <name type="scientific">Paramecium pentaurelia</name>
    <dbReference type="NCBI Taxonomy" id="43138"/>
    <lineage>
        <taxon>Eukaryota</taxon>
        <taxon>Sar</taxon>
        <taxon>Alveolata</taxon>
        <taxon>Ciliophora</taxon>
        <taxon>Intramacronucleata</taxon>
        <taxon>Oligohymenophorea</taxon>
        <taxon>Peniculida</taxon>
        <taxon>Parameciidae</taxon>
        <taxon>Paramecium</taxon>
    </lineage>
</organism>
<keyword evidence="3" id="KW-1185">Reference proteome</keyword>
<evidence type="ECO:0000313" key="2">
    <source>
        <dbReference type="EMBL" id="CAD8214095.1"/>
    </source>
</evidence>
<gene>
    <name evidence="2" type="ORF">PPENT_87.1.T1960003</name>
</gene>
<feature type="chain" id="PRO_5035875233" evidence="1">
    <location>
        <begin position="17"/>
        <end position="213"/>
    </location>
</feature>
<sequence length="213" mass="22601">MILLILLCLTPQQAMAQQCASTDPTICNAESNCGWWPPGNFCLKCSNQYTEGQCMDTCGWYNSVCTYCPSVPTASCIQSGCGLSTSSQCIHCGGISSSTCANYNGCYLNSEKCLSQRYSSSSNCLTPYQWVDSRCQIYACTSSKKSSCLCGTSNLVICSSTQVCVDISASTGVCQEKCNLNLNSNSCLCGGDSVECNSTTYCVDIAATSGVLK</sequence>
<evidence type="ECO:0000256" key="1">
    <source>
        <dbReference type="SAM" id="SignalP"/>
    </source>
</evidence>
<dbReference type="EMBL" id="CAJJDO010000196">
    <property type="protein sequence ID" value="CAD8214095.1"/>
    <property type="molecule type" value="Genomic_DNA"/>
</dbReference>
<evidence type="ECO:0000313" key="3">
    <source>
        <dbReference type="Proteomes" id="UP000689195"/>
    </source>
</evidence>
<dbReference type="AlphaFoldDB" id="A0A8S1YIP1"/>